<evidence type="ECO:0000313" key="19">
    <source>
        <dbReference type="EMBL" id="TNN01213.1"/>
    </source>
</evidence>
<evidence type="ECO:0000256" key="10">
    <source>
        <dbReference type="ARBA" id="ARBA00023136"/>
    </source>
</evidence>
<evidence type="ECO:0000256" key="13">
    <source>
        <dbReference type="PIRNR" id="PIRNR038061"/>
    </source>
</evidence>
<dbReference type="GO" id="GO:0015271">
    <property type="term" value="F:outward rectifier potassium channel activity"/>
    <property type="evidence" value="ECO:0007669"/>
    <property type="project" value="TreeGrafter"/>
</dbReference>
<keyword evidence="7 13" id="KW-0630">Potassium</keyword>
<comment type="similarity">
    <text evidence="2 15">Belongs to the two pore domain potassium channel (TC 1.A.1.8) family.</text>
</comment>
<evidence type="ECO:0000256" key="5">
    <source>
        <dbReference type="ARBA" id="ARBA00022692"/>
    </source>
</evidence>
<evidence type="ECO:0000259" key="18">
    <source>
        <dbReference type="Pfam" id="PF07885"/>
    </source>
</evidence>
<comment type="subcellular location">
    <subcellularLocation>
        <location evidence="1">Membrane</location>
        <topology evidence="1">Multi-pass membrane protein</topology>
    </subcellularLocation>
</comment>
<feature type="compositionally biased region" description="Polar residues" evidence="16">
    <location>
        <begin position="307"/>
        <end position="318"/>
    </location>
</feature>
<dbReference type="EMBL" id="SWLE01000003">
    <property type="protein sequence ID" value="TNN01213.1"/>
    <property type="molecule type" value="Genomic_DNA"/>
</dbReference>
<evidence type="ECO:0000313" key="20">
    <source>
        <dbReference type="Proteomes" id="UP000516260"/>
    </source>
</evidence>
<keyword evidence="20" id="KW-1185">Reference proteome</keyword>
<keyword evidence="4 13" id="KW-0633">Potassium transport</keyword>
<dbReference type="Pfam" id="PF07885">
    <property type="entry name" value="Ion_trans_2"/>
    <property type="match status" value="2"/>
</dbReference>
<dbReference type="SUPFAM" id="SSF81324">
    <property type="entry name" value="Voltage-gated potassium channels"/>
    <property type="match status" value="2"/>
</dbReference>
<dbReference type="InterPro" id="IPR013099">
    <property type="entry name" value="K_chnl_dom"/>
</dbReference>
<protein>
    <recommendedName>
        <fullName evidence="13">Potassium channel subfamily K member</fullName>
    </recommendedName>
</protein>
<keyword evidence="12 15" id="KW-0407">Ion channel</keyword>
<dbReference type="PANTHER" id="PTHR11003:SF28">
    <property type="entry name" value="POTASSIUM CHANNEL SUBFAMILY K MEMBER 6"/>
    <property type="match status" value="1"/>
</dbReference>
<evidence type="ECO:0000256" key="17">
    <source>
        <dbReference type="SAM" id="Phobius"/>
    </source>
</evidence>
<evidence type="ECO:0000256" key="15">
    <source>
        <dbReference type="RuleBase" id="RU003857"/>
    </source>
</evidence>
<feature type="glycosylation site" description="N-linked (GlcNAc...) asparagine" evidence="14">
    <location>
        <position position="82"/>
    </location>
</feature>
<sequence>MRSSGKSWLLLTGCVVFYVIYLLFGALVFSTIERPMEEKLLQELEVLKQEFLNESCASPASLERLLVKALAASRSGVSVLGNSSSPSNWDLASSMFFANTLVTTVGYGNTTPLSATGKAFSIVYALIGVPFTMLVLTVCVQKLLYPLVIAPIGLLHRLGMRLRPATLVHFLLLMLLVILGFFVAPAAIFSTLEVSWSFLDGIYFCFISLCTIGLGDFVPATQLWHKYRQLYQIGIMVYLFMGLMMMYLLLRTLHKMADLHGLTTFLQLPRCEESDQDEDREPIVETERDAVAPYPGEKTTSEALDPGSQSSYNTINKD</sequence>
<evidence type="ECO:0000256" key="16">
    <source>
        <dbReference type="SAM" id="MobiDB-lite"/>
    </source>
</evidence>
<dbReference type="InterPro" id="IPR005409">
    <property type="entry name" value="2pore_dom_K_chnl_TWIK2"/>
</dbReference>
<dbReference type="InterPro" id="IPR003280">
    <property type="entry name" value="2pore_dom_K_chnl"/>
</dbReference>
<keyword evidence="9 13" id="KW-0406">Ion transport</keyword>
<reference evidence="19 20" key="1">
    <citation type="submission" date="2019-04" db="EMBL/GenBank/DDBJ databases">
        <title>The sequence and de novo assembly of Takifugu bimaculatus genome using PacBio and Hi-C technologies.</title>
        <authorList>
            <person name="Xu P."/>
            <person name="Liu B."/>
            <person name="Zhou Z."/>
        </authorList>
    </citation>
    <scope>NUCLEOTIDE SEQUENCE [LARGE SCALE GENOMIC DNA]</scope>
    <source>
        <strain evidence="19">TB-2018</strain>
        <tissue evidence="19">Muscle</tissue>
    </source>
</reference>
<feature type="domain" description="Potassium channel" evidence="18">
    <location>
        <begin position="84"/>
        <end position="143"/>
    </location>
</feature>
<proteinExistence type="inferred from homology"/>
<feature type="compositionally biased region" description="Basic and acidic residues" evidence="16">
    <location>
        <begin position="281"/>
        <end position="290"/>
    </location>
</feature>
<evidence type="ECO:0000256" key="6">
    <source>
        <dbReference type="ARBA" id="ARBA00022826"/>
    </source>
</evidence>
<evidence type="ECO:0000256" key="2">
    <source>
        <dbReference type="ARBA" id="ARBA00006666"/>
    </source>
</evidence>
<dbReference type="InterPro" id="IPR005408">
    <property type="entry name" value="2pore_dom_K_chnl_TWIK"/>
</dbReference>
<dbReference type="Proteomes" id="UP000516260">
    <property type="component" value="Chromosome 11"/>
</dbReference>
<feature type="transmembrane region" description="Helical" evidence="17">
    <location>
        <begin position="122"/>
        <end position="145"/>
    </location>
</feature>
<accession>A0A4Z2CAH9</accession>
<feature type="transmembrane region" description="Helical" evidence="17">
    <location>
        <begin position="230"/>
        <end position="250"/>
    </location>
</feature>
<feature type="transmembrane region" description="Helical" evidence="17">
    <location>
        <begin position="7"/>
        <end position="32"/>
    </location>
</feature>
<dbReference type="GO" id="GO:0030322">
    <property type="term" value="P:stabilization of membrane potential"/>
    <property type="evidence" value="ECO:0007669"/>
    <property type="project" value="TreeGrafter"/>
</dbReference>
<keyword evidence="10 13" id="KW-0472">Membrane</keyword>
<dbReference type="PRINTS" id="PR01333">
    <property type="entry name" value="2POREKCHANEL"/>
</dbReference>
<evidence type="ECO:0000256" key="1">
    <source>
        <dbReference type="ARBA" id="ARBA00004141"/>
    </source>
</evidence>
<dbReference type="PRINTS" id="PR01587">
    <property type="entry name" value="TWIK2CHANNEL"/>
</dbReference>
<dbReference type="GO" id="GO:0022841">
    <property type="term" value="F:potassium ion leak channel activity"/>
    <property type="evidence" value="ECO:0007669"/>
    <property type="project" value="TreeGrafter"/>
</dbReference>
<dbReference type="GO" id="GO:0005886">
    <property type="term" value="C:plasma membrane"/>
    <property type="evidence" value="ECO:0007669"/>
    <property type="project" value="TreeGrafter"/>
</dbReference>
<evidence type="ECO:0000256" key="7">
    <source>
        <dbReference type="ARBA" id="ARBA00022958"/>
    </source>
</evidence>
<feature type="transmembrane region" description="Helical" evidence="17">
    <location>
        <begin position="166"/>
        <end position="189"/>
    </location>
</feature>
<feature type="region of interest" description="Disordered" evidence="16">
    <location>
        <begin position="273"/>
        <end position="318"/>
    </location>
</feature>
<evidence type="ECO:0000256" key="14">
    <source>
        <dbReference type="PIRSR" id="PIRSR038061-1"/>
    </source>
</evidence>
<dbReference type="PANTHER" id="PTHR11003">
    <property type="entry name" value="POTASSIUM CHANNEL, SUBFAMILY K"/>
    <property type="match status" value="1"/>
</dbReference>
<dbReference type="Gene3D" id="1.10.287.70">
    <property type="match status" value="1"/>
</dbReference>
<feature type="domain" description="Potassium channel" evidence="18">
    <location>
        <begin position="178"/>
        <end position="256"/>
    </location>
</feature>
<evidence type="ECO:0000256" key="11">
    <source>
        <dbReference type="ARBA" id="ARBA00023180"/>
    </source>
</evidence>
<dbReference type="AlphaFoldDB" id="A0A4Z2CAH9"/>
<keyword evidence="11" id="KW-0325">Glycoprotein</keyword>
<comment type="caution">
    <text evidence="19">The sequence shown here is derived from an EMBL/GenBank/DDBJ whole genome shotgun (WGS) entry which is preliminary data.</text>
</comment>
<organism evidence="19 20">
    <name type="scientific">Takifugu bimaculatus</name>
    <dbReference type="NCBI Taxonomy" id="433685"/>
    <lineage>
        <taxon>Eukaryota</taxon>
        <taxon>Metazoa</taxon>
        <taxon>Chordata</taxon>
        <taxon>Craniata</taxon>
        <taxon>Vertebrata</taxon>
        <taxon>Euteleostomi</taxon>
        <taxon>Actinopterygii</taxon>
        <taxon>Neopterygii</taxon>
        <taxon>Teleostei</taxon>
        <taxon>Neoteleostei</taxon>
        <taxon>Acanthomorphata</taxon>
        <taxon>Eupercaria</taxon>
        <taxon>Tetraodontiformes</taxon>
        <taxon>Tetradontoidea</taxon>
        <taxon>Tetraodontidae</taxon>
        <taxon>Takifugu</taxon>
    </lineage>
</organism>
<evidence type="ECO:0000256" key="4">
    <source>
        <dbReference type="ARBA" id="ARBA00022538"/>
    </source>
</evidence>
<evidence type="ECO:0000256" key="12">
    <source>
        <dbReference type="ARBA" id="ARBA00023303"/>
    </source>
</evidence>
<feature type="transmembrane region" description="Helical" evidence="17">
    <location>
        <begin position="201"/>
        <end position="218"/>
    </location>
</feature>
<evidence type="ECO:0000256" key="3">
    <source>
        <dbReference type="ARBA" id="ARBA00022448"/>
    </source>
</evidence>
<keyword evidence="8 17" id="KW-1133">Transmembrane helix</keyword>
<evidence type="ECO:0000256" key="8">
    <source>
        <dbReference type="ARBA" id="ARBA00022989"/>
    </source>
</evidence>
<keyword evidence="3 13" id="KW-0813">Transport</keyword>
<keyword evidence="6 13" id="KW-0631">Potassium channel</keyword>
<gene>
    <name evidence="19" type="ORF">fugu_010595</name>
</gene>
<dbReference type="InterPro" id="IPR003092">
    <property type="entry name" value="2pore_dom_K_chnl_TASK"/>
</dbReference>
<evidence type="ECO:0000256" key="9">
    <source>
        <dbReference type="ARBA" id="ARBA00023065"/>
    </source>
</evidence>
<keyword evidence="5 15" id="KW-0812">Transmembrane</keyword>
<dbReference type="PRINTS" id="PR01586">
    <property type="entry name" value="TWIKCHANNEL"/>
</dbReference>
<dbReference type="PIRSF" id="PIRSF038061">
    <property type="entry name" value="K_channel_subfamily_K_type"/>
    <property type="match status" value="1"/>
</dbReference>
<name>A0A4Z2CAH9_9TELE</name>